<dbReference type="Proteomes" id="UP000256645">
    <property type="component" value="Unassembled WGS sequence"/>
</dbReference>
<evidence type="ECO:0000259" key="2">
    <source>
        <dbReference type="Pfam" id="PF01370"/>
    </source>
</evidence>
<sequence>MTIRKFKPYSAPLQRGQQKSTPSKMRLLILGGTSFVGKAAAMEAIARGHDVTTFNRGTKPTPEGAKPIIGDRLAPDGYKGLEGLNFDSVLDTWFEDAEVVRTAVKALKGHMSHFTYISSISVYDMSRAAIPLTEESPLIDLRKPETSSKYSVDKLGGELEAKKAGVPVLLPRPGIILGPYESFPGRLPWWLGRMHRGGCTLGPGPKENTTQFIDVRDLVSFVIDAAEKQLGGVYNIVAQPGHTAMGELVDTLNEVTGGHADVIWKGPEAILKAGVLPWSELPCWLPPGHQHDLFFGCNVDQAFAAGLHARPMKDTVVDTWAWLQQEPEPPAHGIVGLDPEKEAKILQ</sequence>
<dbReference type="Pfam" id="PF01370">
    <property type="entry name" value="Epimerase"/>
    <property type="match status" value="1"/>
</dbReference>
<dbReference type="EMBL" id="PDLM01000017">
    <property type="protein sequence ID" value="RDW58904.1"/>
    <property type="molecule type" value="Genomic_DNA"/>
</dbReference>
<protein>
    <recommendedName>
        <fullName evidence="2">NAD-dependent epimerase/dehydratase domain-containing protein</fullName>
    </recommendedName>
</protein>
<dbReference type="InterPro" id="IPR001509">
    <property type="entry name" value="Epimerase_deHydtase"/>
</dbReference>
<accession>A0A3D8QBR9</accession>
<dbReference type="PANTHER" id="PTHR48079:SF6">
    <property type="entry name" value="NAD(P)-BINDING DOMAIN-CONTAINING PROTEIN-RELATED"/>
    <property type="match status" value="1"/>
</dbReference>
<dbReference type="OrthoDB" id="419598at2759"/>
<evidence type="ECO:0000313" key="4">
    <source>
        <dbReference type="Proteomes" id="UP000256645"/>
    </source>
</evidence>
<dbReference type="GO" id="GO:0005737">
    <property type="term" value="C:cytoplasm"/>
    <property type="evidence" value="ECO:0007669"/>
    <property type="project" value="TreeGrafter"/>
</dbReference>
<evidence type="ECO:0000256" key="1">
    <source>
        <dbReference type="SAM" id="MobiDB-lite"/>
    </source>
</evidence>
<feature type="region of interest" description="Disordered" evidence="1">
    <location>
        <begin position="1"/>
        <end position="22"/>
    </location>
</feature>
<reference evidence="3 4" key="1">
    <citation type="journal article" date="2018" name="IMA Fungus">
        <title>IMA Genome-F 9: Draft genome sequence of Annulohypoxylon stygium, Aspergillus mulundensis, Berkeleyomyces basicola (syn. Thielaviopsis basicola), Ceratocystis smalleyi, two Cercospora beticola strains, Coleophoma cylindrospora, Fusarium fracticaudum, Phialophora cf. hyalina, and Morchella septimelata.</title>
        <authorList>
            <person name="Wingfield B.D."/>
            <person name="Bills G.F."/>
            <person name="Dong Y."/>
            <person name="Huang W."/>
            <person name="Nel W.J."/>
            <person name="Swalarsk-Parry B.S."/>
            <person name="Vaghefi N."/>
            <person name="Wilken P.M."/>
            <person name="An Z."/>
            <person name="de Beer Z.W."/>
            <person name="De Vos L."/>
            <person name="Chen L."/>
            <person name="Duong T.A."/>
            <person name="Gao Y."/>
            <person name="Hammerbacher A."/>
            <person name="Kikkert J.R."/>
            <person name="Li Y."/>
            <person name="Li H."/>
            <person name="Li K."/>
            <person name="Li Q."/>
            <person name="Liu X."/>
            <person name="Ma X."/>
            <person name="Naidoo K."/>
            <person name="Pethybridge S.J."/>
            <person name="Sun J."/>
            <person name="Steenkamp E.T."/>
            <person name="van der Nest M.A."/>
            <person name="van Wyk S."/>
            <person name="Wingfield M.J."/>
            <person name="Xiong C."/>
            <person name="Yue Q."/>
            <person name="Zhang X."/>
        </authorList>
    </citation>
    <scope>NUCLEOTIDE SEQUENCE [LARGE SCALE GENOMIC DNA]</scope>
    <source>
        <strain evidence="3 4">BP6252</strain>
    </source>
</reference>
<dbReference type="AlphaFoldDB" id="A0A3D8QBR9"/>
<dbReference type="SUPFAM" id="SSF51735">
    <property type="entry name" value="NAD(P)-binding Rossmann-fold domains"/>
    <property type="match status" value="1"/>
</dbReference>
<gene>
    <name evidence="3" type="ORF">BP6252_13380</name>
</gene>
<dbReference type="InterPro" id="IPR051783">
    <property type="entry name" value="NAD(P)-dependent_oxidoreduct"/>
</dbReference>
<organism evidence="3 4">
    <name type="scientific">Coleophoma cylindrospora</name>
    <dbReference type="NCBI Taxonomy" id="1849047"/>
    <lineage>
        <taxon>Eukaryota</taxon>
        <taxon>Fungi</taxon>
        <taxon>Dikarya</taxon>
        <taxon>Ascomycota</taxon>
        <taxon>Pezizomycotina</taxon>
        <taxon>Leotiomycetes</taxon>
        <taxon>Helotiales</taxon>
        <taxon>Dermateaceae</taxon>
        <taxon>Coleophoma</taxon>
    </lineage>
</organism>
<keyword evidence="4" id="KW-1185">Reference proteome</keyword>
<dbReference type="GO" id="GO:0004029">
    <property type="term" value="F:aldehyde dehydrogenase (NAD+) activity"/>
    <property type="evidence" value="ECO:0007669"/>
    <property type="project" value="TreeGrafter"/>
</dbReference>
<dbReference type="InterPro" id="IPR036291">
    <property type="entry name" value="NAD(P)-bd_dom_sf"/>
</dbReference>
<name>A0A3D8QBR9_9HELO</name>
<dbReference type="Gene3D" id="3.40.50.720">
    <property type="entry name" value="NAD(P)-binding Rossmann-like Domain"/>
    <property type="match status" value="1"/>
</dbReference>
<comment type="caution">
    <text evidence="3">The sequence shown here is derived from an EMBL/GenBank/DDBJ whole genome shotgun (WGS) entry which is preliminary data.</text>
</comment>
<proteinExistence type="predicted"/>
<evidence type="ECO:0000313" key="3">
    <source>
        <dbReference type="EMBL" id="RDW58904.1"/>
    </source>
</evidence>
<feature type="domain" description="NAD-dependent epimerase/dehydratase" evidence="2">
    <location>
        <begin position="28"/>
        <end position="236"/>
    </location>
</feature>
<dbReference type="STRING" id="1849047.A0A3D8QBR9"/>
<dbReference type="PANTHER" id="PTHR48079">
    <property type="entry name" value="PROTEIN YEEZ"/>
    <property type="match status" value="1"/>
</dbReference>